<evidence type="ECO:0000256" key="1">
    <source>
        <dbReference type="ARBA" id="ARBA00001971"/>
    </source>
</evidence>
<keyword evidence="4 7" id="KW-0479">Metal-binding</keyword>
<gene>
    <name evidence="9" type="ORF">N7472_006079</name>
</gene>
<dbReference type="SUPFAM" id="SSF48264">
    <property type="entry name" value="Cytochrome P450"/>
    <property type="match status" value="1"/>
</dbReference>
<dbReference type="InterPro" id="IPR036396">
    <property type="entry name" value="Cyt_P450_sf"/>
</dbReference>
<dbReference type="InterPro" id="IPR002401">
    <property type="entry name" value="Cyt_P450_E_grp-I"/>
</dbReference>
<feature type="binding site" description="axial binding residue" evidence="7">
    <location>
        <position position="436"/>
    </location>
    <ligand>
        <name>heme</name>
        <dbReference type="ChEBI" id="CHEBI:30413"/>
    </ligand>
    <ligandPart>
        <name>Fe</name>
        <dbReference type="ChEBI" id="CHEBI:18248"/>
    </ligandPart>
</feature>
<keyword evidence="10" id="KW-1185">Reference proteome</keyword>
<dbReference type="GO" id="GO:0004497">
    <property type="term" value="F:monooxygenase activity"/>
    <property type="evidence" value="ECO:0007669"/>
    <property type="project" value="UniProtKB-KW"/>
</dbReference>
<comment type="caution">
    <text evidence="9">The sequence shown here is derived from an EMBL/GenBank/DDBJ whole genome shotgun (WGS) entry which is preliminary data.</text>
</comment>
<name>A0A9W9M9C3_9EURO</name>
<dbReference type="Pfam" id="PF00067">
    <property type="entry name" value="p450"/>
    <property type="match status" value="1"/>
</dbReference>
<protein>
    <submittedName>
        <fullName evidence="9">Cytochrome P450</fullName>
    </submittedName>
</protein>
<dbReference type="Gene3D" id="1.10.630.10">
    <property type="entry name" value="Cytochrome P450"/>
    <property type="match status" value="1"/>
</dbReference>
<dbReference type="PANTHER" id="PTHR24305">
    <property type="entry name" value="CYTOCHROME P450"/>
    <property type="match status" value="1"/>
</dbReference>
<evidence type="ECO:0000313" key="9">
    <source>
        <dbReference type="EMBL" id="KAJ5193613.1"/>
    </source>
</evidence>
<dbReference type="OrthoDB" id="1470350at2759"/>
<dbReference type="GO" id="GO:0020037">
    <property type="term" value="F:heme binding"/>
    <property type="evidence" value="ECO:0007669"/>
    <property type="project" value="InterPro"/>
</dbReference>
<evidence type="ECO:0000256" key="5">
    <source>
        <dbReference type="ARBA" id="ARBA00023002"/>
    </source>
</evidence>
<evidence type="ECO:0000256" key="2">
    <source>
        <dbReference type="ARBA" id="ARBA00010617"/>
    </source>
</evidence>
<evidence type="ECO:0000256" key="4">
    <source>
        <dbReference type="ARBA" id="ARBA00022723"/>
    </source>
</evidence>
<dbReference type="PRINTS" id="PR00385">
    <property type="entry name" value="P450"/>
</dbReference>
<keyword evidence="5 8" id="KW-0560">Oxidoreductase</keyword>
<accession>A0A9W9M9C3</accession>
<evidence type="ECO:0000256" key="3">
    <source>
        <dbReference type="ARBA" id="ARBA00022617"/>
    </source>
</evidence>
<dbReference type="GO" id="GO:0005506">
    <property type="term" value="F:iron ion binding"/>
    <property type="evidence" value="ECO:0007669"/>
    <property type="project" value="InterPro"/>
</dbReference>
<evidence type="ECO:0000256" key="8">
    <source>
        <dbReference type="RuleBase" id="RU000461"/>
    </source>
</evidence>
<dbReference type="GO" id="GO:0043386">
    <property type="term" value="P:mycotoxin biosynthetic process"/>
    <property type="evidence" value="ECO:0007669"/>
    <property type="project" value="UniProtKB-ARBA"/>
</dbReference>
<proteinExistence type="inferred from homology"/>
<dbReference type="CDD" id="cd11059">
    <property type="entry name" value="CYP_fungal"/>
    <property type="match status" value="1"/>
</dbReference>
<dbReference type="AlphaFoldDB" id="A0A9W9M9C3"/>
<dbReference type="InterPro" id="IPR050121">
    <property type="entry name" value="Cytochrome_P450_monoxygenase"/>
</dbReference>
<dbReference type="FunFam" id="1.10.630.10:FF:000093">
    <property type="entry name" value="Cytochrome P450 monooxygenase"/>
    <property type="match status" value="1"/>
</dbReference>
<evidence type="ECO:0000313" key="10">
    <source>
        <dbReference type="Proteomes" id="UP001150879"/>
    </source>
</evidence>
<dbReference type="PRINTS" id="PR00463">
    <property type="entry name" value="EP450I"/>
</dbReference>
<reference evidence="9" key="2">
    <citation type="journal article" date="2023" name="IMA Fungus">
        <title>Comparative genomic study of the Penicillium genus elucidates a diverse pangenome and 15 lateral gene transfer events.</title>
        <authorList>
            <person name="Petersen C."/>
            <person name="Sorensen T."/>
            <person name="Nielsen M.R."/>
            <person name="Sondergaard T.E."/>
            <person name="Sorensen J.L."/>
            <person name="Fitzpatrick D.A."/>
            <person name="Frisvad J.C."/>
            <person name="Nielsen K.L."/>
        </authorList>
    </citation>
    <scope>NUCLEOTIDE SEQUENCE</scope>
    <source>
        <strain evidence="9">IBT 16849</strain>
    </source>
</reference>
<dbReference type="PROSITE" id="PS00086">
    <property type="entry name" value="CYTOCHROME_P450"/>
    <property type="match status" value="1"/>
</dbReference>
<evidence type="ECO:0000256" key="7">
    <source>
        <dbReference type="PIRSR" id="PIRSR602401-1"/>
    </source>
</evidence>
<reference evidence="9" key="1">
    <citation type="submission" date="2022-11" db="EMBL/GenBank/DDBJ databases">
        <authorList>
            <person name="Petersen C."/>
        </authorList>
    </citation>
    <scope>NUCLEOTIDE SEQUENCE</scope>
    <source>
        <strain evidence="9">IBT 16849</strain>
    </source>
</reference>
<dbReference type="InterPro" id="IPR001128">
    <property type="entry name" value="Cyt_P450"/>
</dbReference>
<dbReference type="GO" id="GO:0016705">
    <property type="term" value="F:oxidoreductase activity, acting on paired donors, with incorporation or reduction of molecular oxygen"/>
    <property type="evidence" value="ECO:0007669"/>
    <property type="project" value="InterPro"/>
</dbReference>
<comment type="cofactor">
    <cofactor evidence="1 7">
        <name>heme</name>
        <dbReference type="ChEBI" id="CHEBI:30413"/>
    </cofactor>
</comment>
<comment type="similarity">
    <text evidence="2 8">Belongs to the cytochrome P450 family.</text>
</comment>
<evidence type="ECO:0000256" key="6">
    <source>
        <dbReference type="ARBA" id="ARBA00023004"/>
    </source>
</evidence>
<dbReference type="InterPro" id="IPR017972">
    <property type="entry name" value="Cyt_P450_CS"/>
</dbReference>
<keyword evidence="3 7" id="KW-0349">Heme</keyword>
<dbReference type="EMBL" id="JAPQKP010000004">
    <property type="protein sequence ID" value="KAJ5193613.1"/>
    <property type="molecule type" value="Genomic_DNA"/>
</dbReference>
<keyword evidence="6 7" id="KW-0408">Iron</keyword>
<dbReference type="PANTHER" id="PTHR24305:SF96">
    <property type="entry name" value="CYTOCHROME P450 MONOOXYGENASE STCB-RELATED"/>
    <property type="match status" value="1"/>
</dbReference>
<sequence>MDRLWLYGAVALGLWVVQLIYQTLTSPLRTIPGPFYTLFTYLPLKLSIITGTRIHFIHALHQRHGHIVRISPSEISFSSLAEFKEIHRPGSEYLKTKWYEKILMGAAPGVFAIRDNREHAARRRLLAGAFGKSELRGKLEGVVRRKVRVAVQKMKVEMERNADGQREKGTCDVLKWWMFLATDVAGHLMFGEDFGMVELGVKNEYIHFLESIMKLSGINAELPLAGFIARHIPIASLRAAFRASDYLASYGRRAVTNARMTSESSRNIISGMIHASEKSDTGLSELDVVIEAGHLIVAGSDTTAVTLTYLVYAVLSQPQLQTDLEDEVQGLVEGYDDATLENLPLLNAVIKETLRLYGAASGSLPRDIPEGGAMLAGHYIPEGFTVSTQSYTIHRDPEIYPNPEVFDVSRWLDKNRKGDSAGQLAFLPFGAGSRICLGIHLAYMELRLAAAEFFRECRGVKLAPSVTKESMGFENYFLVAPRGHMCEVVSG</sequence>
<dbReference type="Proteomes" id="UP001150879">
    <property type="component" value="Unassembled WGS sequence"/>
</dbReference>
<keyword evidence="8" id="KW-0503">Monooxygenase</keyword>
<organism evidence="9 10">
    <name type="scientific">Penicillium cf. griseofulvum</name>
    <dbReference type="NCBI Taxonomy" id="2972120"/>
    <lineage>
        <taxon>Eukaryota</taxon>
        <taxon>Fungi</taxon>
        <taxon>Dikarya</taxon>
        <taxon>Ascomycota</taxon>
        <taxon>Pezizomycotina</taxon>
        <taxon>Eurotiomycetes</taxon>
        <taxon>Eurotiomycetidae</taxon>
        <taxon>Eurotiales</taxon>
        <taxon>Aspergillaceae</taxon>
        <taxon>Penicillium</taxon>
    </lineage>
</organism>